<proteinExistence type="predicted"/>
<reference evidence="1" key="1">
    <citation type="submission" date="2021-01" db="EMBL/GenBank/DDBJ databases">
        <title>Whole genome shotgun sequence of Actinoplanes capillaceus NBRC 16408.</title>
        <authorList>
            <person name="Komaki H."/>
            <person name="Tamura T."/>
        </authorList>
    </citation>
    <scope>NUCLEOTIDE SEQUENCE [LARGE SCALE GENOMIC DNA]</scope>
    <source>
        <strain evidence="1">NBRC 16408</strain>
    </source>
</reference>
<sequence length="161" mass="17678">MSAPSQTPLFVIAWRSSRAGTTAAQTSTATTVLRAANIQRAANIRLTANIQRAANIRLAANIQRAANIRLTANVRLTANGREKDRVEDGLRVDGVRVVQQVCGEWVSSVRPPLTTIAVAVAERLAGIRKVGRERRSQGAVRARAPLPRRRRRGLGQVSRWW</sequence>
<dbReference type="RefSeq" id="WP_204298244.1">
    <property type="nucleotide sequence ID" value="NZ_BAAAGQ010000014.1"/>
</dbReference>
<dbReference type="EMBL" id="BOMF01000102">
    <property type="protein sequence ID" value="GID48145.1"/>
    <property type="molecule type" value="Genomic_DNA"/>
</dbReference>
<name>A0ABQ3WPF5_9ACTN</name>
<evidence type="ECO:0000313" key="1">
    <source>
        <dbReference type="EMBL" id="GID48145.1"/>
    </source>
</evidence>
<accession>A0ABQ3WPF5</accession>
<protein>
    <submittedName>
        <fullName evidence="1">Uncharacterized protein</fullName>
    </submittedName>
</protein>
<comment type="caution">
    <text evidence="1">The sequence shown here is derived from an EMBL/GenBank/DDBJ whole genome shotgun (WGS) entry which is preliminary data.</text>
</comment>
<organism evidence="1">
    <name type="scientific">Actinoplanes campanulatus</name>
    <dbReference type="NCBI Taxonomy" id="113559"/>
    <lineage>
        <taxon>Bacteria</taxon>
        <taxon>Bacillati</taxon>
        <taxon>Actinomycetota</taxon>
        <taxon>Actinomycetes</taxon>
        <taxon>Micromonosporales</taxon>
        <taxon>Micromonosporaceae</taxon>
        <taxon>Actinoplanes</taxon>
    </lineage>
</organism>
<gene>
    <name evidence="1" type="ORF">Aca07nite_54200</name>
</gene>